<reference evidence="2" key="2">
    <citation type="submission" date="2014-02" db="EMBL/GenBank/DDBJ databases">
        <title>Complete Genome Sequence of Neisseria meningitides, serogroup A strain 510612.</title>
        <authorList>
            <person name="Zhang X."/>
            <person name="Zhang Y."/>
            <person name="Yang J."/>
            <person name="Zhu Y."/>
            <person name="Jin Q."/>
        </authorList>
    </citation>
    <scope>NUCLEOTIDE SEQUENCE</scope>
    <source>
        <strain evidence="2">NMA510612</strain>
    </source>
</reference>
<proteinExistence type="predicted"/>
<dbReference type="Proteomes" id="UP000023582">
    <property type="component" value="Chromosome"/>
</dbReference>
<sequence length="40" mass="4750">MLIHYIKNADHGFAPKGGFRRHGFRLTNQKETRHDARLLF</sequence>
<dbReference type="PATRIC" id="fig|487.517.peg.68"/>
<dbReference type="AlphaFoldDB" id="X5F5G3"/>
<evidence type="ECO:0000313" key="1">
    <source>
        <dbReference type="EMBL" id="AHW74398.1"/>
    </source>
</evidence>
<gene>
    <name evidence="1" type="ORF">NMA510612_0066</name>
</gene>
<reference evidence="1 2" key="1">
    <citation type="journal article" date="2014" name="Genome Announc.">
        <title>Complete Genome Sequence of Neisseria meningitidis Serogroup A Strain NMA510612, Isolated from a Patient with Bacterial Meningitis in China.</title>
        <authorList>
            <person name="Zhang Y."/>
            <person name="Yang J."/>
            <person name="Xu L."/>
            <person name="Zhu Y."/>
            <person name="Liu B."/>
            <person name="Shao Z."/>
            <person name="Zhang X."/>
            <person name="Jin Q."/>
        </authorList>
    </citation>
    <scope>NUCLEOTIDE SEQUENCE [LARGE SCALE GENOMIC DNA]</scope>
    <source>
        <strain evidence="2">NMA510612</strain>
    </source>
</reference>
<organism evidence="1 2">
    <name type="scientific">Neisseria meningitidis</name>
    <dbReference type="NCBI Taxonomy" id="487"/>
    <lineage>
        <taxon>Bacteria</taxon>
        <taxon>Pseudomonadati</taxon>
        <taxon>Pseudomonadota</taxon>
        <taxon>Betaproteobacteria</taxon>
        <taxon>Neisseriales</taxon>
        <taxon>Neisseriaceae</taxon>
        <taxon>Neisseria</taxon>
    </lineage>
</organism>
<protein>
    <submittedName>
        <fullName evidence="1">Uncharacterized protein</fullName>
    </submittedName>
</protein>
<dbReference type="RefSeq" id="WP_261368543.1">
    <property type="nucleotide sequence ID" value="NZ_WSOG01000027.1"/>
</dbReference>
<evidence type="ECO:0000313" key="2">
    <source>
        <dbReference type="Proteomes" id="UP000023582"/>
    </source>
</evidence>
<dbReference type="KEGG" id="nmx:NMA510612_0066"/>
<accession>X5F5G3</accession>
<name>X5F5G3_NEIME</name>
<dbReference type="EMBL" id="CP007524">
    <property type="protein sequence ID" value="AHW74398.1"/>
    <property type="molecule type" value="Genomic_DNA"/>
</dbReference>